<protein>
    <submittedName>
        <fullName evidence="2">DUF1638 domain-containing protein</fullName>
    </submittedName>
</protein>
<dbReference type="EMBL" id="CP040098">
    <property type="protein sequence ID" value="QCQ22276.1"/>
    <property type="molecule type" value="Genomic_DNA"/>
</dbReference>
<evidence type="ECO:0000313" key="3">
    <source>
        <dbReference type="Proteomes" id="UP000298602"/>
    </source>
</evidence>
<evidence type="ECO:0000259" key="1">
    <source>
        <dbReference type="Pfam" id="PF07796"/>
    </source>
</evidence>
<proteinExistence type="predicted"/>
<accession>A0A4P8L2X0</accession>
<reference evidence="2 3" key="1">
    <citation type="submission" date="2019-05" db="EMBL/GenBank/DDBJ databases">
        <title>The Complete Genome Sequence of the n-alkane-degrading Desulfoglaeba alkanexedens ALDC reveals multiple alkylsuccinate synthase gene clusters.</title>
        <authorList>
            <person name="Callaghan A.V."/>
            <person name="Davidova I.A."/>
            <person name="Duncan K.E."/>
            <person name="Morris B."/>
            <person name="McInerney M.J."/>
        </authorList>
    </citation>
    <scope>NUCLEOTIDE SEQUENCE [LARGE SCALE GENOMIC DNA]</scope>
    <source>
        <strain evidence="2 3">ALDC</strain>
    </source>
</reference>
<dbReference type="KEGG" id="dax:FDQ92_08955"/>
<name>A0A4P8L2X0_9BACT</name>
<dbReference type="OrthoDB" id="5430678at2"/>
<dbReference type="Pfam" id="PF07796">
    <property type="entry name" value="DUF1638"/>
    <property type="match status" value="1"/>
</dbReference>
<dbReference type="AlphaFoldDB" id="A0A4P8L2X0"/>
<keyword evidence="3" id="KW-1185">Reference proteome</keyword>
<reference evidence="2 3" key="2">
    <citation type="submission" date="2019-05" db="EMBL/GenBank/DDBJ databases">
        <authorList>
            <person name="Suflita J.M."/>
            <person name="Marks C.R."/>
        </authorList>
    </citation>
    <scope>NUCLEOTIDE SEQUENCE [LARGE SCALE GENOMIC DNA]</scope>
    <source>
        <strain evidence="2 3">ALDC</strain>
    </source>
</reference>
<sequence length="193" mass="21185">MKTLVACRIFEDELQACLGADHDVHIIWLDAALHADLDRLAAELRAAIDTAKASGGPVQLLFGGGCHPDLTALAGNLGIIASPYKNCIAWLVGDRIGELEKNRTMLMTPAWVRVWPAIMAAMGWNEIDARMQLGRYDRILVLDVGLNSLTDEEIIAFFDLVQVPVEIQLIELTEFCDRLREITGCGAGKVLTE</sequence>
<dbReference type="RefSeq" id="WP_137424314.1">
    <property type="nucleotide sequence ID" value="NZ_CP040098.1"/>
</dbReference>
<organism evidence="2 3">
    <name type="scientific">Desulfoglaeba alkanexedens ALDC</name>
    <dbReference type="NCBI Taxonomy" id="980445"/>
    <lineage>
        <taxon>Bacteria</taxon>
        <taxon>Pseudomonadati</taxon>
        <taxon>Thermodesulfobacteriota</taxon>
        <taxon>Syntrophobacteria</taxon>
        <taxon>Syntrophobacterales</taxon>
        <taxon>Syntrophobacteraceae</taxon>
        <taxon>Desulfoglaeba</taxon>
    </lineage>
</organism>
<evidence type="ECO:0000313" key="2">
    <source>
        <dbReference type="EMBL" id="QCQ22276.1"/>
    </source>
</evidence>
<dbReference type="Proteomes" id="UP000298602">
    <property type="component" value="Chromosome"/>
</dbReference>
<gene>
    <name evidence="2" type="ORF">FDQ92_08955</name>
</gene>
<dbReference type="InterPro" id="IPR012437">
    <property type="entry name" value="DUF1638"/>
</dbReference>
<feature type="domain" description="DUF1638" evidence="1">
    <location>
        <begin position="28"/>
        <end position="174"/>
    </location>
</feature>